<evidence type="ECO:0000313" key="7">
    <source>
        <dbReference type="EMBL" id="OIS90396.1"/>
    </source>
</evidence>
<keyword evidence="3" id="KW-0560">Oxidoreductase</keyword>
<dbReference type="SUPFAM" id="SSF53790">
    <property type="entry name" value="Tetrapyrrole methylase"/>
    <property type="match status" value="1"/>
</dbReference>
<dbReference type="InterPro" id="IPR028161">
    <property type="entry name" value="Met8-like"/>
</dbReference>
<evidence type="ECO:0000256" key="1">
    <source>
        <dbReference type="ARBA" id="ARBA00005010"/>
    </source>
</evidence>
<sequence>MGVSRPQQSEAFTRIEPLAKLPVFWALEGRRCIISGGSDAAAWKAELLAACGARVEVYADAPDDMMRALAVRPVVHAEACISLVTRPLQDADLPGAAMAIADCRDEGEAAAFLATCKRAGVPVNVIDKPQYCQFQFGSIVNRSPVIVAISTDGGAPVLAQTIRRKIEALLPASLKDWALLAQNLRTRVGSMATTAASRRHFWDIFADKAFSEPWTSSSETDLLAVASQEVSDAGSVKVFTVNPVDPELMTLKAIRALQAADVIYFNKDIVPAILEFGRREAKRYRIEDISGQISKLNQCRIVCLISNKNTSDNAFR</sequence>
<dbReference type="SUPFAM" id="SSF51735">
    <property type="entry name" value="NAD(P)-binding Rossmann-fold domains"/>
    <property type="match status" value="1"/>
</dbReference>
<dbReference type="EC" id="1.3.1.76" evidence="2"/>
<dbReference type="NCBIfam" id="TIGR01470">
    <property type="entry name" value="cysG_Nterm"/>
    <property type="match status" value="1"/>
</dbReference>
<dbReference type="PANTHER" id="PTHR35330">
    <property type="entry name" value="SIROHEME BIOSYNTHESIS PROTEIN MET8"/>
    <property type="match status" value="1"/>
</dbReference>
<dbReference type="EMBL" id="MOEC01000054">
    <property type="protein sequence ID" value="OIS90396.1"/>
    <property type="molecule type" value="Genomic_DNA"/>
</dbReference>
<keyword evidence="8" id="KW-1185">Reference proteome</keyword>
<comment type="caution">
    <text evidence="7">The sequence shown here is derived from an EMBL/GenBank/DDBJ whole genome shotgun (WGS) entry which is preliminary data.</text>
</comment>
<dbReference type="Gene3D" id="3.40.1010.10">
    <property type="entry name" value="Cobalt-precorrin-4 Transmethylase, Domain 1"/>
    <property type="match status" value="1"/>
</dbReference>
<dbReference type="InterPro" id="IPR035996">
    <property type="entry name" value="4pyrrol_Methylase_sf"/>
</dbReference>
<dbReference type="UniPathway" id="UPA00262">
    <property type="reaction ID" value="UER00222"/>
</dbReference>
<dbReference type="Gene3D" id="3.30.160.110">
    <property type="entry name" value="Siroheme synthase, domain 2"/>
    <property type="match status" value="1"/>
</dbReference>
<keyword evidence="4" id="KW-0520">NAD</keyword>
<dbReference type="GO" id="GO:0043115">
    <property type="term" value="F:precorrin-2 dehydrogenase activity"/>
    <property type="evidence" value="ECO:0007669"/>
    <property type="project" value="UniProtKB-EC"/>
</dbReference>
<dbReference type="PANTHER" id="PTHR35330:SF1">
    <property type="entry name" value="SIROHEME BIOSYNTHESIS PROTEIN MET8"/>
    <property type="match status" value="1"/>
</dbReference>
<comment type="catalytic activity">
    <reaction evidence="6">
        <text>precorrin-2 + NAD(+) = sirohydrochlorin + NADH + 2 H(+)</text>
        <dbReference type="Rhea" id="RHEA:15613"/>
        <dbReference type="ChEBI" id="CHEBI:15378"/>
        <dbReference type="ChEBI" id="CHEBI:57540"/>
        <dbReference type="ChEBI" id="CHEBI:57945"/>
        <dbReference type="ChEBI" id="CHEBI:58351"/>
        <dbReference type="ChEBI" id="CHEBI:58827"/>
        <dbReference type="EC" id="1.3.1.76"/>
    </reaction>
</comment>
<dbReference type="Pfam" id="PF13241">
    <property type="entry name" value="NAD_binding_7"/>
    <property type="match status" value="1"/>
</dbReference>
<evidence type="ECO:0000256" key="4">
    <source>
        <dbReference type="ARBA" id="ARBA00023027"/>
    </source>
</evidence>
<dbReference type="InterPro" id="IPR006367">
    <property type="entry name" value="Sirohaem_synthase_N"/>
</dbReference>
<dbReference type="GO" id="GO:0004325">
    <property type="term" value="F:ferrochelatase activity"/>
    <property type="evidence" value="ECO:0007669"/>
    <property type="project" value="InterPro"/>
</dbReference>
<keyword evidence="5" id="KW-0627">Porphyrin biosynthesis</keyword>
<dbReference type="SUPFAM" id="SSF75615">
    <property type="entry name" value="Siroheme synthase middle domains-like"/>
    <property type="match status" value="1"/>
</dbReference>
<name>A0A1J6HBA1_9HYPH</name>
<dbReference type="AlphaFoldDB" id="A0A1J6HBA1"/>
<dbReference type="OrthoDB" id="9815856at2"/>
<dbReference type="InterPro" id="IPR036291">
    <property type="entry name" value="NAD(P)-bd_dom_sf"/>
</dbReference>
<dbReference type="GO" id="GO:0019354">
    <property type="term" value="P:siroheme biosynthetic process"/>
    <property type="evidence" value="ECO:0007669"/>
    <property type="project" value="UniProtKB-UniPathway"/>
</dbReference>
<evidence type="ECO:0000256" key="6">
    <source>
        <dbReference type="ARBA" id="ARBA00047561"/>
    </source>
</evidence>
<proteinExistence type="predicted"/>
<organism evidence="7 8">
    <name type="scientific">Brucella cytisi</name>
    <dbReference type="NCBI Taxonomy" id="407152"/>
    <lineage>
        <taxon>Bacteria</taxon>
        <taxon>Pseudomonadati</taxon>
        <taxon>Pseudomonadota</taxon>
        <taxon>Alphaproteobacteria</taxon>
        <taxon>Hyphomicrobiales</taxon>
        <taxon>Brucellaceae</taxon>
        <taxon>Brucella/Ochrobactrum group</taxon>
        <taxon>Brucella</taxon>
    </lineage>
</organism>
<accession>A0A1J6HBA1</accession>
<dbReference type="RefSeq" id="WP_071634431.1">
    <property type="nucleotide sequence ID" value="NZ_MOEC01000054.1"/>
</dbReference>
<reference evidence="7 8" key="1">
    <citation type="submission" date="2016-10" db="EMBL/GenBank/DDBJ databases">
        <title>The Draft Genome Sequence of the Potato Rhizosphere Bacteria Ochrobactrum sp. IPA7.2.</title>
        <authorList>
            <person name="Gogoleva N.E."/>
            <person name="Khlopko Y.A."/>
            <person name="Burygin G.L."/>
            <person name="Plotnikov A.O."/>
        </authorList>
    </citation>
    <scope>NUCLEOTIDE SEQUENCE [LARGE SCALE GENOMIC DNA]</scope>
    <source>
        <strain evidence="7 8">IPA7.2</strain>
    </source>
</reference>
<evidence type="ECO:0000256" key="5">
    <source>
        <dbReference type="ARBA" id="ARBA00023244"/>
    </source>
</evidence>
<comment type="pathway">
    <text evidence="1">Porphyrin-containing compound metabolism; siroheme biosynthesis; sirohydrochlorin from precorrin-2: step 1/1.</text>
</comment>
<dbReference type="InterPro" id="IPR014777">
    <property type="entry name" value="4pyrrole_Mease_sub1"/>
</dbReference>
<dbReference type="GO" id="GO:0008168">
    <property type="term" value="F:methyltransferase activity"/>
    <property type="evidence" value="ECO:0007669"/>
    <property type="project" value="InterPro"/>
</dbReference>
<evidence type="ECO:0000313" key="8">
    <source>
        <dbReference type="Proteomes" id="UP000182985"/>
    </source>
</evidence>
<evidence type="ECO:0000256" key="2">
    <source>
        <dbReference type="ARBA" id="ARBA00012400"/>
    </source>
</evidence>
<dbReference type="Proteomes" id="UP000182985">
    <property type="component" value="Unassembled WGS sequence"/>
</dbReference>
<dbReference type="Gene3D" id="3.40.50.720">
    <property type="entry name" value="NAD(P)-binding Rossmann-like Domain"/>
    <property type="match status" value="1"/>
</dbReference>
<gene>
    <name evidence="7" type="ORF">BLA27_26925</name>
</gene>
<evidence type="ECO:0000256" key="3">
    <source>
        <dbReference type="ARBA" id="ARBA00023002"/>
    </source>
</evidence>
<protein>
    <recommendedName>
        <fullName evidence="2">precorrin-2 dehydrogenase</fullName>
        <ecNumber evidence="2">1.3.1.76</ecNumber>
    </recommendedName>
</protein>